<accession>A0ABD2GD86</accession>
<evidence type="ECO:0000313" key="3">
    <source>
        <dbReference type="Proteomes" id="UP001619887"/>
    </source>
</evidence>
<sequence>MAVAKEQVTEATVVAMEQVVMAVVRAVSWCVRWCGEVRWRGSQADALSSQCPPVPVGSSASQRERTPEISDD</sequence>
<dbReference type="Proteomes" id="UP001619887">
    <property type="component" value="Unassembled WGS sequence"/>
</dbReference>
<protein>
    <submittedName>
        <fullName evidence="2">Uncharacterized protein</fullName>
    </submittedName>
</protein>
<feature type="compositionally biased region" description="Basic and acidic residues" evidence="1">
    <location>
        <begin position="62"/>
        <end position="72"/>
    </location>
</feature>
<comment type="caution">
    <text evidence="2">The sequence shown here is derived from an EMBL/GenBank/DDBJ whole genome shotgun (WGS) entry which is preliminary data.</text>
</comment>
<feature type="region of interest" description="Disordered" evidence="1">
    <location>
        <begin position="46"/>
        <end position="72"/>
    </location>
</feature>
<evidence type="ECO:0000256" key="1">
    <source>
        <dbReference type="SAM" id="MobiDB-lite"/>
    </source>
</evidence>
<dbReference type="AlphaFoldDB" id="A0ABD2GD86"/>
<reference evidence="2 3" key="2">
    <citation type="journal article" date="2024" name="G3 (Bethesda)">
        <title>The genome of the cryopelagic Antarctic bald notothen, Trematomus borchgrevinki.</title>
        <authorList>
            <person name="Rayamajhi N."/>
            <person name="Rivera-Colon A.G."/>
            <person name="Minhas B.F."/>
            <person name="Cheng C.C."/>
            <person name="Catchen J.M."/>
        </authorList>
    </citation>
    <scope>NUCLEOTIDE SEQUENCE [LARGE SCALE GENOMIC DNA]</scope>
    <source>
        <strain evidence="2">AGRC-2024</strain>
    </source>
</reference>
<evidence type="ECO:0000313" key="2">
    <source>
        <dbReference type="EMBL" id="KAL3051703.1"/>
    </source>
</evidence>
<gene>
    <name evidence="2" type="ORF">OYC64_001855</name>
</gene>
<reference evidence="2 3" key="1">
    <citation type="journal article" date="2022" name="G3 (Bethesda)">
        <title>Evaluating Illumina-, Nanopore-, and PacBio-based genome assembly strategies with the bald notothen, Trematomus borchgrevinki.</title>
        <authorList>
            <person name="Rayamajhi N."/>
            <person name="Cheng C.C."/>
            <person name="Catchen J.M."/>
        </authorList>
    </citation>
    <scope>NUCLEOTIDE SEQUENCE [LARGE SCALE GENOMIC DNA]</scope>
    <source>
        <strain evidence="2">AGRC-2024</strain>
    </source>
</reference>
<name>A0ABD2GD86_PAGBO</name>
<organism evidence="2 3">
    <name type="scientific">Pagothenia borchgrevinki</name>
    <name type="common">Bald rockcod</name>
    <name type="synonym">Trematomus borchgrevinki</name>
    <dbReference type="NCBI Taxonomy" id="8213"/>
    <lineage>
        <taxon>Eukaryota</taxon>
        <taxon>Metazoa</taxon>
        <taxon>Chordata</taxon>
        <taxon>Craniata</taxon>
        <taxon>Vertebrata</taxon>
        <taxon>Euteleostomi</taxon>
        <taxon>Actinopterygii</taxon>
        <taxon>Neopterygii</taxon>
        <taxon>Teleostei</taxon>
        <taxon>Neoteleostei</taxon>
        <taxon>Acanthomorphata</taxon>
        <taxon>Eupercaria</taxon>
        <taxon>Perciformes</taxon>
        <taxon>Notothenioidei</taxon>
        <taxon>Nototheniidae</taxon>
        <taxon>Pagothenia</taxon>
    </lineage>
</organism>
<proteinExistence type="predicted"/>
<dbReference type="EMBL" id="JBIYXZ010002080">
    <property type="protein sequence ID" value="KAL3051703.1"/>
    <property type="molecule type" value="Genomic_DNA"/>
</dbReference>
<keyword evidence="3" id="KW-1185">Reference proteome</keyword>